<sequence length="262" mass="27796">MLEASASQQRPMQESGLKEDALKGNLEKIIRASRWMGGWRVPGHLPHPGLWHLGPGFQTGRERRARPAAADRRTPGGHSSRVEGHPGNPETFPNELCIETFSFAASLLMHINKCLKGNLQHIFVGQLLLDRQWLLALMALRKDLPLGASPGPKLQAEDASGGPQAPTACQGPPPCRLLTNPAAQATLGKVPGKERDRGSTGGPRSSPTTAGPVGADTGRGLTWPAAPPGTPASLWRASLGTSPVFVTSPGDSFLTGRKGHRH</sequence>
<protein>
    <submittedName>
        <fullName evidence="1">Uncharacterized protein</fullName>
    </submittedName>
</protein>
<dbReference type="Proteomes" id="UP001162501">
    <property type="component" value="Chromosome 6"/>
</dbReference>
<organism evidence="1 2">
    <name type="scientific">Rangifer tarandus platyrhynchus</name>
    <name type="common">Svalbard reindeer</name>
    <dbReference type="NCBI Taxonomy" id="3082113"/>
    <lineage>
        <taxon>Eukaryota</taxon>
        <taxon>Metazoa</taxon>
        <taxon>Chordata</taxon>
        <taxon>Craniata</taxon>
        <taxon>Vertebrata</taxon>
        <taxon>Euteleostomi</taxon>
        <taxon>Mammalia</taxon>
        <taxon>Eutheria</taxon>
        <taxon>Laurasiatheria</taxon>
        <taxon>Artiodactyla</taxon>
        <taxon>Ruminantia</taxon>
        <taxon>Pecora</taxon>
        <taxon>Cervidae</taxon>
        <taxon>Odocoileinae</taxon>
        <taxon>Rangifer</taxon>
    </lineage>
</organism>
<name>A0ACB0FDW1_RANTA</name>
<gene>
    <name evidence="1" type="ORF">MRATA1EN3_LOCUS22478</name>
</gene>
<evidence type="ECO:0000313" key="1">
    <source>
        <dbReference type="EMBL" id="CAI9711265.1"/>
    </source>
</evidence>
<dbReference type="EMBL" id="OX596090">
    <property type="protein sequence ID" value="CAI9711265.1"/>
    <property type="molecule type" value="Genomic_DNA"/>
</dbReference>
<reference evidence="1" key="1">
    <citation type="submission" date="2023-05" db="EMBL/GenBank/DDBJ databases">
        <authorList>
            <consortium name="ELIXIR-Norway"/>
        </authorList>
    </citation>
    <scope>NUCLEOTIDE SEQUENCE</scope>
</reference>
<evidence type="ECO:0000313" key="2">
    <source>
        <dbReference type="Proteomes" id="UP001162501"/>
    </source>
</evidence>
<accession>A0ACB0FDW1</accession>
<proteinExistence type="predicted"/>